<dbReference type="Pfam" id="PF00266">
    <property type="entry name" value="Aminotran_5"/>
    <property type="match status" value="1"/>
</dbReference>
<feature type="domain" description="Aminotransferase class V" evidence="2">
    <location>
        <begin position="12"/>
        <end position="91"/>
    </location>
</feature>
<sequence length="116" mass="12187">MISELDDVIETVARDKRVPGIAHLCIAGCESESILFLLDEAMICASAASACASGAMEPSHVLLAMGVDAKYSVGALRMSLGHTTTEQEIDRASSALIAAVNQLRRNKTAPRVSASK</sequence>
<dbReference type="PANTHER" id="PTHR11601:SF34">
    <property type="entry name" value="CYSTEINE DESULFURASE"/>
    <property type="match status" value="1"/>
</dbReference>
<name>A0A6J7PA20_9ZZZZ</name>
<dbReference type="InterPro" id="IPR015422">
    <property type="entry name" value="PyrdxlP-dep_Trfase_small"/>
</dbReference>
<dbReference type="PANTHER" id="PTHR11601">
    <property type="entry name" value="CYSTEINE DESULFURYLASE FAMILY MEMBER"/>
    <property type="match status" value="1"/>
</dbReference>
<dbReference type="AlphaFoldDB" id="A0A6J7PA20"/>
<accession>A0A6J7PA20</accession>
<organism evidence="3">
    <name type="scientific">freshwater metagenome</name>
    <dbReference type="NCBI Taxonomy" id="449393"/>
    <lineage>
        <taxon>unclassified sequences</taxon>
        <taxon>metagenomes</taxon>
        <taxon>ecological metagenomes</taxon>
    </lineage>
</organism>
<evidence type="ECO:0000259" key="2">
    <source>
        <dbReference type="Pfam" id="PF00266"/>
    </source>
</evidence>
<reference evidence="3" key="1">
    <citation type="submission" date="2020-05" db="EMBL/GenBank/DDBJ databases">
        <authorList>
            <person name="Chiriac C."/>
            <person name="Salcher M."/>
            <person name="Ghai R."/>
            <person name="Kavagutti S V."/>
        </authorList>
    </citation>
    <scope>NUCLEOTIDE SEQUENCE</scope>
</reference>
<gene>
    <name evidence="3" type="ORF">UFOPK4020_00770</name>
</gene>
<comment type="cofactor">
    <cofactor evidence="1">
        <name>pyridoxal 5'-phosphate</name>
        <dbReference type="ChEBI" id="CHEBI:597326"/>
    </cofactor>
</comment>
<evidence type="ECO:0000313" key="3">
    <source>
        <dbReference type="EMBL" id="CAB5000209.1"/>
    </source>
</evidence>
<dbReference type="InterPro" id="IPR000192">
    <property type="entry name" value="Aminotrans_V_dom"/>
</dbReference>
<protein>
    <submittedName>
        <fullName evidence="3">Unannotated protein</fullName>
    </submittedName>
</protein>
<proteinExistence type="predicted"/>
<dbReference type="EMBL" id="CAFBOV010000139">
    <property type="protein sequence ID" value="CAB5000209.1"/>
    <property type="molecule type" value="Genomic_DNA"/>
</dbReference>
<evidence type="ECO:0000256" key="1">
    <source>
        <dbReference type="ARBA" id="ARBA00001933"/>
    </source>
</evidence>
<dbReference type="InterPro" id="IPR015424">
    <property type="entry name" value="PyrdxlP-dep_Trfase"/>
</dbReference>
<dbReference type="Gene3D" id="3.90.1150.10">
    <property type="entry name" value="Aspartate Aminotransferase, domain 1"/>
    <property type="match status" value="1"/>
</dbReference>
<dbReference type="SUPFAM" id="SSF53383">
    <property type="entry name" value="PLP-dependent transferases"/>
    <property type="match status" value="1"/>
</dbReference>